<comment type="caution">
    <text evidence="3">The sequence shown here is derived from an EMBL/GenBank/DDBJ whole genome shotgun (WGS) entry which is preliminary data.</text>
</comment>
<reference evidence="3 4" key="1">
    <citation type="submission" date="2017-10" db="EMBL/GenBank/DDBJ databases">
        <title>Comparative genomics in systemic dimorphic fungi from Ajellomycetaceae.</title>
        <authorList>
            <person name="Munoz J.F."/>
            <person name="Mcewen J.G."/>
            <person name="Clay O.K."/>
            <person name="Cuomo C.A."/>
        </authorList>
    </citation>
    <scope>NUCLEOTIDE SEQUENCE [LARGE SCALE GENOMIC DNA]</scope>
    <source>
        <strain evidence="3 4">UAMH5409</strain>
    </source>
</reference>
<dbReference type="InterPro" id="IPR011990">
    <property type="entry name" value="TPR-like_helical_dom_sf"/>
</dbReference>
<dbReference type="OrthoDB" id="9991317at2759"/>
<keyword evidence="4" id="KW-1185">Reference proteome</keyword>
<dbReference type="PROSITE" id="PS50005">
    <property type="entry name" value="TPR"/>
    <property type="match status" value="2"/>
</dbReference>
<name>A0A2B7XZM7_9EURO</name>
<dbReference type="SMART" id="SM00028">
    <property type="entry name" value="TPR"/>
    <property type="match status" value="8"/>
</dbReference>
<feature type="repeat" description="TPR" evidence="1">
    <location>
        <begin position="868"/>
        <end position="901"/>
    </location>
</feature>
<dbReference type="GO" id="GO:0000127">
    <property type="term" value="C:transcription factor TFIIIC complex"/>
    <property type="evidence" value="ECO:0007669"/>
    <property type="project" value="TreeGrafter"/>
</dbReference>
<dbReference type="Gene3D" id="1.25.40.10">
    <property type="entry name" value="Tetratricopeptide repeat domain"/>
    <property type="match status" value="3"/>
</dbReference>
<feature type="compositionally biased region" description="Acidic residues" evidence="2">
    <location>
        <begin position="32"/>
        <end position="42"/>
    </location>
</feature>
<organism evidence="3 4">
    <name type="scientific">Helicocarpus griseus UAMH5409</name>
    <dbReference type="NCBI Taxonomy" id="1447875"/>
    <lineage>
        <taxon>Eukaryota</taxon>
        <taxon>Fungi</taxon>
        <taxon>Dikarya</taxon>
        <taxon>Ascomycota</taxon>
        <taxon>Pezizomycotina</taxon>
        <taxon>Eurotiomycetes</taxon>
        <taxon>Eurotiomycetidae</taxon>
        <taxon>Onygenales</taxon>
        <taxon>Ajellomycetaceae</taxon>
        <taxon>Helicocarpus</taxon>
    </lineage>
</organism>
<dbReference type="Proteomes" id="UP000223968">
    <property type="component" value="Unassembled WGS sequence"/>
</dbReference>
<gene>
    <name evidence="3" type="ORF">AJ79_03208</name>
</gene>
<sequence>MSGNEPVQDDVEMASESESDFSVDETRHGGEGFDEVDPDSDNPDFHISEGSSSESEVLEEHDQFGEYVDPDLGVYGRMGRRRRYSSDKPNNFGARGGKGIKRGPRKPLEPSLEFKNLHSEATSAFIDADYERATVLVKQAIQINPEMFAAHSLLSEIFLAQGQKDKALAALFSGAHTRPKDPAVWMNVAKLILERAGEDRTSALQDVVYCYSRVIEIDQKNYDIRFERAAVYRELGHNGKATQEYERLLKDLPHNTVALRHLAETYIDLNEVDKAKARYDESISYYTSLSLEEATDFTWSDVNIYVELFSYLKNYEQGIFALKSLSRWLLGRKDDYEWDNILEDDREWDAEDFPRRTDVVFFVPNEYPNESYGTGLPLELRVKLGVYRLKLGLQYREEALSHFSWLNPDDTSEGALLYDFGDLFREAGDALKDANLYQDALTYYLPLQMTHAYADTSLFMAMGECHMACENDEAAENCYLTVVEYDETNIEARAKLAKFYEKLGLVEQALKYVNEAIELGRRESMPKRRRRVGSKALQLAREFRATEAGGHAMATFEGPIGSDNDEWASSSPPMGVSGGLMTSTAPVSRKKKRAKEEYIGTDHIKFLYSKLLELQPAMREGEEDATEDWLDIADALLRDFRSNRVFFPMQRNMMFLGYSREAQRKAGRLKTTTMMDEVEEMAGRLQATLGTPEIDPATIPTDYHSISFEQWLDIFLEYALVLAGQDQSEEAYDTISAAADASIWYHSKQSKFQIYTCWFTCALRLRDEETVTNISRWFMKEYQFVTDTYRLFAALSRLCGDPRRNLSHSSPSMKFMLRQIKAVDYTLPDDPLKPTPARRTRASVFQERATLTTKDASGQPIPAEEMDVALLVVYGHILYAGTSFTNALNYFFRAYALDPENPFVLLSIGLSYIHHSLKRQSDNRHYLIMEGLSFMQEYRRVREKSPIPQERQEVEFNFARVWQMLGLMHLAIQGYQKCLALGEEVEVERERFKKRKEMAVAVGDELSKEEVWVEDFSREAAFALQCLYSFSGEVQLAKEVTDRWLVI</sequence>
<feature type="region of interest" description="Disordered" evidence="2">
    <location>
        <begin position="568"/>
        <end position="587"/>
    </location>
</feature>
<proteinExistence type="predicted"/>
<dbReference type="EMBL" id="PDNB01000037">
    <property type="protein sequence ID" value="PGH14233.1"/>
    <property type="molecule type" value="Genomic_DNA"/>
</dbReference>
<evidence type="ECO:0000256" key="2">
    <source>
        <dbReference type="SAM" id="MobiDB-lite"/>
    </source>
</evidence>
<keyword evidence="1" id="KW-0802">TPR repeat</keyword>
<evidence type="ECO:0000256" key="1">
    <source>
        <dbReference type="PROSITE-ProRule" id="PRU00339"/>
    </source>
</evidence>
<evidence type="ECO:0000313" key="3">
    <source>
        <dbReference type="EMBL" id="PGH14233.1"/>
    </source>
</evidence>
<feature type="repeat" description="TPR" evidence="1">
    <location>
        <begin position="490"/>
        <end position="523"/>
    </location>
</feature>
<dbReference type="STRING" id="1447875.A0A2B7XZM7"/>
<dbReference type="PANTHER" id="PTHR23082:SF0">
    <property type="entry name" value="GENERAL TRANSCRIPTION FACTOR 3C POLYPEPTIDE 3"/>
    <property type="match status" value="1"/>
</dbReference>
<feature type="region of interest" description="Disordered" evidence="2">
    <location>
        <begin position="1"/>
        <end position="63"/>
    </location>
</feature>
<dbReference type="PANTHER" id="PTHR23082">
    <property type="entry name" value="TRANSCRIPTION INITIATION FACTOR IIIC TFIIIC , POLYPEPTIDE 3-RELATED"/>
    <property type="match status" value="1"/>
</dbReference>
<protein>
    <recommendedName>
        <fullName evidence="5">Transcription factor tfiiic complex subunit sfc4</fullName>
    </recommendedName>
</protein>
<dbReference type="InterPro" id="IPR019734">
    <property type="entry name" value="TPR_rpt"/>
</dbReference>
<dbReference type="InterPro" id="IPR039340">
    <property type="entry name" value="Tfc4/TFIIIC-102/Sfc4"/>
</dbReference>
<evidence type="ECO:0008006" key="5">
    <source>
        <dbReference type="Google" id="ProtNLM"/>
    </source>
</evidence>
<dbReference type="GO" id="GO:0006383">
    <property type="term" value="P:transcription by RNA polymerase III"/>
    <property type="evidence" value="ECO:0007669"/>
    <property type="project" value="InterPro"/>
</dbReference>
<accession>A0A2B7XZM7</accession>
<dbReference type="AlphaFoldDB" id="A0A2B7XZM7"/>
<evidence type="ECO:0000313" key="4">
    <source>
        <dbReference type="Proteomes" id="UP000223968"/>
    </source>
</evidence>
<feature type="compositionally biased region" description="Acidic residues" evidence="2">
    <location>
        <begin position="7"/>
        <end position="23"/>
    </location>
</feature>
<feature type="region of interest" description="Disordered" evidence="2">
    <location>
        <begin position="80"/>
        <end position="106"/>
    </location>
</feature>
<dbReference type="Pfam" id="PF14559">
    <property type="entry name" value="TPR_19"/>
    <property type="match status" value="1"/>
</dbReference>
<dbReference type="SUPFAM" id="SSF48452">
    <property type="entry name" value="TPR-like"/>
    <property type="match status" value="3"/>
</dbReference>